<dbReference type="CDD" id="cd07402">
    <property type="entry name" value="MPP_GpdQ"/>
    <property type="match status" value="1"/>
</dbReference>
<dbReference type="RefSeq" id="WP_132576782.1">
    <property type="nucleotide sequence ID" value="NZ_CBCSGL010000060.1"/>
</dbReference>
<keyword evidence="3" id="KW-0408">Iron</keyword>
<keyword evidence="1" id="KW-0479">Metal-binding</keyword>
<comment type="similarity">
    <text evidence="4">Belongs to the cyclic nucleotide phosphodiesterase class-III family.</text>
</comment>
<accession>A0A4R3U8H3</accession>
<dbReference type="PANTHER" id="PTHR42988">
    <property type="entry name" value="PHOSPHOHYDROLASE"/>
    <property type="match status" value="1"/>
</dbReference>
<dbReference type="InterPro" id="IPR042283">
    <property type="entry name" value="GpdQ_catalytic"/>
</dbReference>
<dbReference type="InterPro" id="IPR042281">
    <property type="entry name" value="GpdQ_beta-strand"/>
</dbReference>
<dbReference type="InterPro" id="IPR026575">
    <property type="entry name" value="GpdQ/CpdA-like"/>
</dbReference>
<dbReference type="GO" id="GO:0004112">
    <property type="term" value="F:cyclic-nucleotide phosphodiesterase activity"/>
    <property type="evidence" value="ECO:0007669"/>
    <property type="project" value="InterPro"/>
</dbReference>
<evidence type="ECO:0000259" key="5">
    <source>
        <dbReference type="Pfam" id="PF00149"/>
    </source>
</evidence>
<gene>
    <name evidence="6" type="ORF">EV671_10685</name>
</gene>
<sequence length="264" mass="30043">MLIAQISDPHVRPEGELYQGLVDSNRMFFEALQHLKGLDRRPDLLLLTGDLVDEGRPQEYAMVRRLLAGLDFPYLVIPGNHDRREQFREAFADHAYLPREGPQHFCHDEQPVRIVGLDSCVPGLHHGDIDPDGLTWLRRTFEQDTAKPTIVMLHHPPFMSGIPYMDKYRYLDPTPLESVLRSFTNIELILSGHVHRVMFKRWAGTMVCSCPSSTTEIALQMRSDAAPMSYIGPPACLLHWWDEAHGIVTHLSHIGTFAGPYPFA</sequence>
<feature type="domain" description="Calcineurin-like phosphoesterase" evidence="5">
    <location>
        <begin position="1"/>
        <end position="196"/>
    </location>
</feature>
<dbReference type="PANTHER" id="PTHR42988:SF2">
    <property type="entry name" value="CYCLIC NUCLEOTIDE PHOSPHODIESTERASE CBUA0032-RELATED"/>
    <property type="match status" value="1"/>
</dbReference>
<comment type="caution">
    <text evidence="6">The sequence shown here is derived from an EMBL/GenBank/DDBJ whole genome shotgun (WGS) entry which is preliminary data.</text>
</comment>
<dbReference type="Gene3D" id="3.30.750.180">
    <property type="entry name" value="GpdQ, beta-strand dimerisation domain"/>
    <property type="match status" value="1"/>
</dbReference>
<evidence type="ECO:0000256" key="1">
    <source>
        <dbReference type="ARBA" id="ARBA00022723"/>
    </source>
</evidence>
<evidence type="ECO:0000313" key="7">
    <source>
        <dbReference type="Proteomes" id="UP000295110"/>
    </source>
</evidence>
<keyword evidence="2" id="KW-0378">Hydrolase</keyword>
<proteinExistence type="inferred from homology"/>
<dbReference type="Gene3D" id="3.60.21.40">
    <property type="entry name" value="GpdQ, catalytic alpha/beta sandwich domain"/>
    <property type="match status" value="1"/>
</dbReference>
<dbReference type="GO" id="GO:0046872">
    <property type="term" value="F:metal ion binding"/>
    <property type="evidence" value="ECO:0007669"/>
    <property type="project" value="UniProtKB-KW"/>
</dbReference>
<dbReference type="OrthoDB" id="9784378at2"/>
<reference evidence="6 7" key="1">
    <citation type="submission" date="2019-03" db="EMBL/GenBank/DDBJ databases">
        <title>Genomic Encyclopedia of Type Strains, Phase IV (KMG-IV): sequencing the most valuable type-strain genomes for metagenomic binning, comparative biology and taxonomic classification.</title>
        <authorList>
            <person name="Goeker M."/>
        </authorList>
    </citation>
    <scope>NUCLEOTIDE SEQUENCE [LARGE SCALE GENOMIC DNA]</scope>
    <source>
        <strain evidence="6 7">DSM 654</strain>
    </source>
</reference>
<name>A0A4R3U8H3_ROSSA</name>
<dbReference type="Proteomes" id="UP000295110">
    <property type="component" value="Unassembled WGS sequence"/>
</dbReference>
<dbReference type="InterPro" id="IPR004843">
    <property type="entry name" value="Calcineurin-like_PHP"/>
</dbReference>
<evidence type="ECO:0000256" key="3">
    <source>
        <dbReference type="ARBA" id="ARBA00023004"/>
    </source>
</evidence>
<organism evidence="6 7">
    <name type="scientific">Roseateles saccharophilus</name>
    <name type="common">Pseudomonas saccharophila</name>
    <dbReference type="NCBI Taxonomy" id="304"/>
    <lineage>
        <taxon>Bacteria</taxon>
        <taxon>Pseudomonadati</taxon>
        <taxon>Pseudomonadota</taxon>
        <taxon>Betaproteobacteria</taxon>
        <taxon>Burkholderiales</taxon>
        <taxon>Sphaerotilaceae</taxon>
        <taxon>Roseateles</taxon>
    </lineage>
</organism>
<dbReference type="AlphaFoldDB" id="A0A4R3U8H3"/>
<evidence type="ECO:0000256" key="4">
    <source>
        <dbReference type="ARBA" id="ARBA00025742"/>
    </source>
</evidence>
<dbReference type="SUPFAM" id="SSF56300">
    <property type="entry name" value="Metallo-dependent phosphatases"/>
    <property type="match status" value="1"/>
</dbReference>
<keyword evidence="7" id="KW-1185">Reference proteome</keyword>
<evidence type="ECO:0000313" key="6">
    <source>
        <dbReference type="EMBL" id="TCU82009.1"/>
    </source>
</evidence>
<protein>
    <submittedName>
        <fullName evidence="6">Calcineurin-like phosphoesterase family protein</fullName>
    </submittedName>
</protein>
<dbReference type="InterPro" id="IPR029052">
    <property type="entry name" value="Metallo-depent_PP-like"/>
</dbReference>
<dbReference type="Pfam" id="PF00149">
    <property type="entry name" value="Metallophos"/>
    <property type="match status" value="1"/>
</dbReference>
<dbReference type="InterPro" id="IPR050884">
    <property type="entry name" value="CNP_phosphodiesterase-III"/>
</dbReference>
<evidence type="ECO:0000256" key="2">
    <source>
        <dbReference type="ARBA" id="ARBA00022801"/>
    </source>
</evidence>
<dbReference type="EMBL" id="SMBU01000068">
    <property type="protein sequence ID" value="TCU82009.1"/>
    <property type="molecule type" value="Genomic_DNA"/>
</dbReference>